<protein>
    <submittedName>
        <fullName evidence="1">Uncharacterized protein</fullName>
    </submittedName>
</protein>
<dbReference type="EMBL" id="JAGFNK010000101">
    <property type="protein sequence ID" value="KAI9508105.1"/>
    <property type="molecule type" value="Genomic_DNA"/>
</dbReference>
<name>A0ACC0U990_9AGAM</name>
<gene>
    <name evidence="1" type="ORF">F5148DRAFT_29670</name>
</gene>
<evidence type="ECO:0000313" key="2">
    <source>
        <dbReference type="Proteomes" id="UP001207468"/>
    </source>
</evidence>
<dbReference type="Proteomes" id="UP001207468">
    <property type="component" value="Unassembled WGS sequence"/>
</dbReference>
<accession>A0ACC0U990</accession>
<comment type="caution">
    <text evidence="1">The sequence shown here is derived from an EMBL/GenBank/DDBJ whole genome shotgun (WGS) entry which is preliminary data.</text>
</comment>
<keyword evidence="2" id="KW-1185">Reference proteome</keyword>
<reference evidence="1" key="1">
    <citation type="submission" date="2021-03" db="EMBL/GenBank/DDBJ databases">
        <title>Evolutionary priming and transition to the ectomycorrhizal habit in an iconic lineage of mushroom-forming fungi: is preadaptation a requirement?</title>
        <authorList>
            <consortium name="DOE Joint Genome Institute"/>
            <person name="Looney B.P."/>
            <person name="Miyauchi S."/>
            <person name="Morin E."/>
            <person name="Drula E."/>
            <person name="Courty P.E."/>
            <person name="Chicoki N."/>
            <person name="Fauchery L."/>
            <person name="Kohler A."/>
            <person name="Kuo A."/>
            <person name="LaButti K."/>
            <person name="Pangilinan J."/>
            <person name="Lipzen A."/>
            <person name="Riley R."/>
            <person name="Andreopoulos W."/>
            <person name="He G."/>
            <person name="Johnson J."/>
            <person name="Barry K.W."/>
            <person name="Grigoriev I.V."/>
            <person name="Nagy L."/>
            <person name="Hibbett D."/>
            <person name="Henrissat B."/>
            <person name="Matheny P.B."/>
            <person name="Labbe J."/>
            <person name="Martin A.F."/>
        </authorList>
    </citation>
    <scope>NUCLEOTIDE SEQUENCE</scope>
    <source>
        <strain evidence="1">BPL698</strain>
    </source>
</reference>
<proteinExistence type="predicted"/>
<evidence type="ECO:0000313" key="1">
    <source>
        <dbReference type="EMBL" id="KAI9508105.1"/>
    </source>
</evidence>
<organism evidence="1 2">
    <name type="scientific">Russula earlei</name>
    <dbReference type="NCBI Taxonomy" id="71964"/>
    <lineage>
        <taxon>Eukaryota</taxon>
        <taxon>Fungi</taxon>
        <taxon>Dikarya</taxon>
        <taxon>Basidiomycota</taxon>
        <taxon>Agaricomycotina</taxon>
        <taxon>Agaricomycetes</taxon>
        <taxon>Russulales</taxon>
        <taxon>Russulaceae</taxon>
        <taxon>Russula</taxon>
    </lineage>
</organism>
<sequence length="138" mass="15249">MAVAWEASALFDAFIFALTLMRTLKMRRSHNLAISLTGKGLVDVIVRDGALFFAVMALANFANIFTFYFSRPFLKGLFSAPANCISSALCSRLVLNLYEVATPDDTNLVSSRNPMTTVVLTMPFEFGTMATDDERSEE</sequence>